<gene>
    <name evidence="9" type="primary">tmcA</name>
    <name evidence="11" type="ORF">E3U44_15845</name>
</gene>
<keyword evidence="12" id="KW-1185">Reference proteome</keyword>
<evidence type="ECO:0000256" key="2">
    <source>
        <dbReference type="ARBA" id="ARBA00022555"/>
    </source>
</evidence>
<dbReference type="Gene3D" id="3.40.50.11040">
    <property type="match status" value="1"/>
</dbReference>
<dbReference type="Gene3D" id="1.20.120.890">
    <property type="entry name" value="tRNA(Met) cytidine acetyltransferase, tail domain"/>
    <property type="match status" value="1"/>
</dbReference>
<feature type="binding site" evidence="9">
    <location>
        <position position="576"/>
    </location>
    <ligand>
        <name>acetyl-CoA</name>
        <dbReference type="ChEBI" id="CHEBI:57288"/>
    </ligand>
</feature>
<dbReference type="GO" id="GO:0051391">
    <property type="term" value="P:tRNA acetylation"/>
    <property type="evidence" value="ECO:0007669"/>
    <property type="project" value="UniProtKB-UniRule"/>
</dbReference>
<dbReference type="OrthoDB" id="5578851at2"/>
<dbReference type="GO" id="GO:0002101">
    <property type="term" value="P:tRNA wobble cytosine modification"/>
    <property type="evidence" value="ECO:0007669"/>
    <property type="project" value="UniProtKB-UniRule"/>
</dbReference>
<dbReference type="InterPro" id="IPR013562">
    <property type="entry name" value="TmcA/NAT10_N"/>
</dbReference>
<dbReference type="CDD" id="cd04301">
    <property type="entry name" value="NAT_SF"/>
    <property type="match status" value="1"/>
</dbReference>
<dbReference type="InterPro" id="IPR016181">
    <property type="entry name" value="Acyl_CoA_acyltransferase"/>
</dbReference>
<dbReference type="HAMAP" id="MF_01886">
    <property type="entry name" value="tRNA_acetyltr_TmcA"/>
    <property type="match status" value="1"/>
</dbReference>
<feature type="binding site" evidence="9">
    <location>
        <position position="214"/>
    </location>
    <ligand>
        <name>ATP</name>
        <dbReference type="ChEBI" id="CHEBI:30616"/>
    </ligand>
</feature>
<feature type="binding site" evidence="9">
    <location>
        <position position="382"/>
    </location>
    <ligand>
        <name>ATP</name>
        <dbReference type="ChEBI" id="CHEBI:30616"/>
    </ligand>
</feature>
<dbReference type="GO" id="GO:0005737">
    <property type="term" value="C:cytoplasm"/>
    <property type="evidence" value="ECO:0007669"/>
    <property type="project" value="UniProtKB-SubCell"/>
</dbReference>
<keyword evidence="6 9" id="KW-0067">ATP-binding</keyword>
<dbReference type="InterPro" id="IPR038321">
    <property type="entry name" value="TmcA_C_sf"/>
</dbReference>
<dbReference type="GO" id="GO:1904812">
    <property type="term" value="P:rRNA acetylation involved in maturation of SSU-rRNA"/>
    <property type="evidence" value="ECO:0007669"/>
    <property type="project" value="TreeGrafter"/>
</dbReference>
<evidence type="ECO:0000256" key="4">
    <source>
        <dbReference type="ARBA" id="ARBA00022694"/>
    </source>
</evidence>
<keyword evidence="1 9" id="KW-0963">Cytoplasm</keyword>
<dbReference type="SUPFAM" id="SSF52540">
    <property type="entry name" value="P-loop containing nucleoside triphosphate hydrolases"/>
    <property type="match status" value="1"/>
</dbReference>
<dbReference type="GO" id="GO:0005524">
    <property type="term" value="F:ATP binding"/>
    <property type="evidence" value="ECO:0007669"/>
    <property type="project" value="UniProtKB-UniRule"/>
</dbReference>
<accession>A0A4P7C080</accession>
<dbReference type="Pfam" id="PF05127">
    <property type="entry name" value="NAT10_TcmA_helicase"/>
    <property type="match status" value="1"/>
</dbReference>
<feature type="binding site" evidence="9">
    <location>
        <position position="569"/>
    </location>
    <ligand>
        <name>acetyl-CoA</name>
        <dbReference type="ChEBI" id="CHEBI:57288"/>
    </ligand>
</feature>
<dbReference type="Pfam" id="PF08351">
    <property type="entry name" value="TmcA_N"/>
    <property type="match status" value="1"/>
</dbReference>
<dbReference type="InterPro" id="IPR027417">
    <property type="entry name" value="P-loop_NTPase"/>
</dbReference>
<dbReference type="EMBL" id="CP038033">
    <property type="protein sequence ID" value="QBQ55821.1"/>
    <property type="molecule type" value="Genomic_DNA"/>
</dbReference>
<dbReference type="InterPro" id="IPR024914">
    <property type="entry name" value="tRNA_acetyltr_TmcA"/>
</dbReference>
<comment type="subcellular location">
    <subcellularLocation>
        <location evidence="9">Cytoplasm</location>
    </subcellularLocation>
</comment>
<feature type="domain" description="N-acetyltransferase" evidence="10">
    <location>
        <begin position="426"/>
        <end position="629"/>
    </location>
</feature>
<keyword evidence="8 9" id="KW-0012">Acyltransferase</keyword>
<dbReference type="Gene3D" id="3.40.630.30">
    <property type="match status" value="1"/>
</dbReference>
<feature type="binding site" evidence="9">
    <location>
        <begin position="529"/>
        <end position="531"/>
    </location>
    <ligand>
        <name>acetyl-CoA</name>
        <dbReference type="ChEBI" id="CHEBI:57288"/>
    </ligand>
</feature>
<dbReference type="InterPro" id="IPR000182">
    <property type="entry name" value="GNAT_dom"/>
</dbReference>
<evidence type="ECO:0000313" key="11">
    <source>
        <dbReference type="EMBL" id="QBQ55821.1"/>
    </source>
</evidence>
<dbReference type="GO" id="GO:1990883">
    <property type="term" value="F:18S rRNA cytidine N-acetyltransferase activity"/>
    <property type="evidence" value="ECO:0007669"/>
    <property type="project" value="TreeGrafter"/>
</dbReference>
<keyword evidence="4 9" id="KW-0819">tRNA processing</keyword>
<dbReference type="InterPro" id="IPR007807">
    <property type="entry name" value="TcmA/NAT10_helicase"/>
</dbReference>
<evidence type="ECO:0000256" key="6">
    <source>
        <dbReference type="ARBA" id="ARBA00022840"/>
    </source>
</evidence>
<name>A0A4P7C080_9GAMM</name>
<evidence type="ECO:0000256" key="3">
    <source>
        <dbReference type="ARBA" id="ARBA00022679"/>
    </source>
</evidence>
<evidence type="ECO:0000259" key="10">
    <source>
        <dbReference type="PROSITE" id="PS51186"/>
    </source>
</evidence>
<protein>
    <recommendedName>
        <fullName evidence="9">tRNA(Met) cytidine acetyltransferase TmcA</fullName>
        <ecNumber evidence="9">2.3.1.193</ecNumber>
    </recommendedName>
</protein>
<dbReference type="SUPFAM" id="SSF55729">
    <property type="entry name" value="Acyl-CoA N-acyltransferases (Nat)"/>
    <property type="match status" value="1"/>
</dbReference>
<evidence type="ECO:0000256" key="5">
    <source>
        <dbReference type="ARBA" id="ARBA00022741"/>
    </source>
</evidence>
<evidence type="ECO:0000256" key="1">
    <source>
        <dbReference type="ARBA" id="ARBA00022490"/>
    </source>
</evidence>
<comment type="similarity">
    <text evidence="9">Belongs to the TmcA family.</text>
</comment>
<dbReference type="AlphaFoldDB" id="A0A4P7C080"/>
<dbReference type="Gene3D" id="3.40.50.300">
    <property type="entry name" value="P-loop containing nucleotide triphosphate hydrolases"/>
    <property type="match status" value="1"/>
</dbReference>
<keyword evidence="7 9" id="KW-0694">RNA-binding</keyword>
<evidence type="ECO:0000256" key="8">
    <source>
        <dbReference type="ARBA" id="ARBA00023315"/>
    </source>
</evidence>
<comment type="caution">
    <text evidence="9">Lacks conserved residue(s) required for the propagation of feature annotation.</text>
</comment>
<dbReference type="Pfam" id="PF13718">
    <property type="entry name" value="GNAT_acetyltr_2"/>
    <property type="match status" value="1"/>
</dbReference>
<dbReference type="KEGG" id="nwr:E3U44_15845"/>
<dbReference type="GO" id="GO:0051392">
    <property type="term" value="F:tRNA cytidine N4-acetyltransferase activity"/>
    <property type="evidence" value="ECO:0007669"/>
    <property type="project" value="UniProtKB-UniRule"/>
</dbReference>
<reference evidence="11 12" key="1">
    <citation type="submission" date="2019-03" db="EMBL/GenBank/DDBJ databases">
        <title>The genome sequence of Nitrosococcus wardiae strain D1FHST reveals the archetypal metabolic capacity of ammonia-oxidizing Gammaproteobacteria.</title>
        <authorList>
            <person name="Wang L."/>
            <person name="Lim C.K."/>
            <person name="Hanson T.E."/>
            <person name="Dang H."/>
            <person name="Klotz M.G."/>
        </authorList>
    </citation>
    <scope>NUCLEOTIDE SEQUENCE [LARGE SCALE GENOMIC DNA]</scope>
    <source>
        <strain evidence="11 12">D1FHS</strain>
    </source>
</reference>
<dbReference type="InterPro" id="IPR032672">
    <property type="entry name" value="TmcA/NAT10/Kre33"/>
</dbReference>
<sequence length="758" mass="83554">MRSPQRHEGHKESKFSPRVVNNIRKMTASLVTAAKASGHRRALVLSGDWAWCLQAAQASLANTSLESVLWISAQAAENAWRMEAAKAHRSLGQEVDAIVFDAYSGFDLDAFGIITGAIRGGGLLLLLTPPLAAWPSFNDPEHARIVTAPYQVTEVTGRFLERLVGILRKAEGVIVIEQGKVFPSIPLVASGTRETNDQNLSDRPADSACRTEDQRRAVEAIVKVVTGQRRRPVVLTSDRGRGKSAALGIAAARLLQRGLKHIIVTGPRLDAVEPVFRHAQRLLPQAIASRAALHLPEAVMAFAPPDDLIRTSRPADLLLVDEAATIPTPLLERLLQRYSRIAFATTVHGYEGTGRGFALRFHKLLDERTRGWKGLRLETPIRWKSGDPLEHFVFRALLLDATAVPDSAVASVSPGNVAVERLDRDALVRDETTLSELFGLLVLAHYQTRPYDLRHLLDGPNLSVYVARYRGHVVATALLAAEGGFDKETARGVWEGRIRPHGHLLPESLAAHLGLEQAPRLRCARIMRIAVHPAVQGQGLGTHLVDRIIKEISAEGWDYLGSSFGATGELLRFWERLDFQSVRLSVKRGATSGAHSAIVLYPLSSSGRALVKRARERFLVHLPHQLADPLRELEPHLAALLLRRGAQTSPLPLDPQDWSDVLAFAFGRRVYEVCIAPIWELTWRALADPESEALLGEAERNALVVKVLQKRSWQEAASALGLSGRVQVIEVLRRALCSLVLHFGNEVVHREAERLARR</sequence>
<organism evidence="11 12">
    <name type="scientific">Nitrosococcus wardiae</name>
    <dbReference type="NCBI Taxonomy" id="1814290"/>
    <lineage>
        <taxon>Bacteria</taxon>
        <taxon>Pseudomonadati</taxon>
        <taxon>Pseudomonadota</taxon>
        <taxon>Gammaproteobacteria</taxon>
        <taxon>Chromatiales</taxon>
        <taxon>Chromatiaceae</taxon>
        <taxon>Nitrosococcus</taxon>
    </lineage>
</organism>
<dbReference type="EC" id="2.3.1.193" evidence="9"/>
<proteinExistence type="inferred from homology"/>
<keyword evidence="3 9" id="KW-0808">Transferase</keyword>
<dbReference type="PANTHER" id="PTHR10925:SF5">
    <property type="entry name" value="RNA CYTIDINE ACETYLTRANSFERASE"/>
    <property type="match status" value="1"/>
</dbReference>
<evidence type="ECO:0000256" key="7">
    <source>
        <dbReference type="ARBA" id="ARBA00022884"/>
    </source>
</evidence>
<keyword evidence="2 9" id="KW-0820">tRNA-binding</keyword>
<evidence type="ECO:0000256" key="9">
    <source>
        <dbReference type="HAMAP-Rule" id="MF_01886"/>
    </source>
</evidence>
<comment type="function">
    <text evidence="9">Catalyzes the formation of N(4)-acetylcytidine (ac(4)C) at the wobble position of tRNA(Met), by using acetyl-CoA as an acetyl donor and ATP (or GTP).</text>
</comment>
<keyword evidence="5 9" id="KW-0547">Nucleotide-binding</keyword>
<comment type="catalytic activity">
    <reaction evidence="9">
        <text>cytidine(34) in elongator tRNA(Met) + acetyl-CoA + ATP + H2O = N(4)-acetylcytidine(34) in elongator tRNA(Met) + ADP + phosphate + CoA + H(+)</text>
        <dbReference type="Rhea" id="RHEA:43788"/>
        <dbReference type="Rhea" id="RHEA-COMP:10693"/>
        <dbReference type="Rhea" id="RHEA-COMP:10694"/>
        <dbReference type="ChEBI" id="CHEBI:15377"/>
        <dbReference type="ChEBI" id="CHEBI:15378"/>
        <dbReference type="ChEBI" id="CHEBI:30616"/>
        <dbReference type="ChEBI" id="CHEBI:43474"/>
        <dbReference type="ChEBI" id="CHEBI:57287"/>
        <dbReference type="ChEBI" id="CHEBI:57288"/>
        <dbReference type="ChEBI" id="CHEBI:74900"/>
        <dbReference type="ChEBI" id="CHEBI:82748"/>
        <dbReference type="ChEBI" id="CHEBI:456216"/>
        <dbReference type="EC" id="2.3.1.193"/>
    </reaction>
</comment>
<dbReference type="GO" id="GO:0000049">
    <property type="term" value="F:tRNA binding"/>
    <property type="evidence" value="ECO:0007669"/>
    <property type="project" value="UniProtKB-UniRule"/>
</dbReference>
<evidence type="ECO:0000313" key="12">
    <source>
        <dbReference type="Proteomes" id="UP000294325"/>
    </source>
</evidence>
<dbReference type="PANTHER" id="PTHR10925">
    <property type="entry name" value="N-ACETYLTRANSFERASE 10"/>
    <property type="match status" value="1"/>
</dbReference>
<dbReference type="PROSITE" id="PS51186">
    <property type="entry name" value="GNAT"/>
    <property type="match status" value="1"/>
</dbReference>
<dbReference type="Proteomes" id="UP000294325">
    <property type="component" value="Chromosome"/>
</dbReference>